<dbReference type="Gene3D" id="3.10.450.50">
    <property type="match status" value="1"/>
</dbReference>
<evidence type="ECO:0000313" key="2">
    <source>
        <dbReference type="EMBL" id="RQG91295.1"/>
    </source>
</evidence>
<gene>
    <name evidence="2" type="ORF">EA462_04725</name>
</gene>
<dbReference type="RefSeq" id="WP_124177419.1">
    <property type="nucleotide sequence ID" value="NZ_REFY01000002.1"/>
</dbReference>
<comment type="caution">
    <text evidence="2">The sequence shown here is derived from an EMBL/GenBank/DDBJ whole genome shotgun (WGS) entry which is preliminary data.</text>
</comment>
<keyword evidence="3" id="KW-1185">Reference proteome</keyword>
<dbReference type="OrthoDB" id="224281at2157"/>
<dbReference type="SUPFAM" id="SSF54427">
    <property type="entry name" value="NTF2-like"/>
    <property type="match status" value="1"/>
</dbReference>
<dbReference type="InterPro" id="IPR037401">
    <property type="entry name" value="SnoaL-like"/>
</dbReference>
<reference evidence="2 3" key="1">
    <citation type="submission" date="2018-10" db="EMBL/GenBank/DDBJ databases">
        <title>Natrarchaeobius chitinivorans gen. nov., sp. nov., and Natrarchaeobius haloalkaliphilus sp. nov., alkaliphilic, chitin-utilizing haloarchaea from hypersaline alkaline lakes.</title>
        <authorList>
            <person name="Sorokin D.Y."/>
            <person name="Elcheninov A.G."/>
            <person name="Kostrikina N.A."/>
            <person name="Bale N.J."/>
            <person name="Sinninghe Damste J.S."/>
            <person name="Khijniak T.V."/>
            <person name="Kublanov I.V."/>
            <person name="Toshchakov S.V."/>
        </authorList>
    </citation>
    <scope>NUCLEOTIDE SEQUENCE [LARGE SCALE GENOMIC DNA]</scope>
    <source>
        <strain evidence="2 3">AArcht-Sl</strain>
    </source>
</reference>
<sequence>MSTSAVDIVSDYYDALRRGDPLEPYFLEGDSTVKFGISEALFGYESVADALREQTATTTDWRLESHRLVVRDGGEFATFADDVTMAWRDTESGDDREFETRWSGALVRTDGDRHTENDVDRDVPDWSFVTMHVSTGSDEL</sequence>
<dbReference type="AlphaFoldDB" id="A0A3N6P6C4"/>
<dbReference type="InterPro" id="IPR032710">
    <property type="entry name" value="NTF2-like_dom_sf"/>
</dbReference>
<evidence type="ECO:0000313" key="3">
    <source>
        <dbReference type="Proteomes" id="UP000273828"/>
    </source>
</evidence>
<organism evidence="2 3">
    <name type="scientific">Natrarchaeobius halalkaliphilus</name>
    <dbReference type="NCBI Taxonomy" id="1679091"/>
    <lineage>
        <taxon>Archaea</taxon>
        <taxon>Methanobacteriati</taxon>
        <taxon>Methanobacteriota</taxon>
        <taxon>Stenosarchaea group</taxon>
        <taxon>Halobacteria</taxon>
        <taxon>Halobacteriales</taxon>
        <taxon>Natrialbaceae</taxon>
        <taxon>Natrarchaeobius</taxon>
    </lineage>
</organism>
<accession>A0A3N6P6C4</accession>
<name>A0A3N6P6C4_9EURY</name>
<dbReference type="Pfam" id="PF13474">
    <property type="entry name" value="SnoaL_3"/>
    <property type="match status" value="1"/>
</dbReference>
<dbReference type="EMBL" id="REFY01000002">
    <property type="protein sequence ID" value="RQG91295.1"/>
    <property type="molecule type" value="Genomic_DNA"/>
</dbReference>
<proteinExistence type="predicted"/>
<evidence type="ECO:0000259" key="1">
    <source>
        <dbReference type="Pfam" id="PF13474"/>
    </source>
</evidence>
<dbReference type="Proteomes" id="UP000273828">
    <property type="component" value="Unassembled WGS sequence"/>
</dbReference>
<protein>
    <submittedName>
        <fullName evidence="2">DUF3225 domain-containing protein</fullName>
    </submittedName>
</protein>
<feature type="domain" description="SnoaL-like" evidence="1">
    <location>
        <begin position="8"/>
        <end position="112"/>
    </location>
</feature>